<proteinExistence type="predicted"/>
<evidence type="ECO:0000256" key="9">
    <source>
        <dbReference type="SAM" id="Phobius"/>
    </source>
</evidence>
<dbReference type="InterPro" id="IPR043760">
    <property type="entry name" value="PycTM_dom"/>
</dbReference>
<keyword evidence="6" id="KW-0051">Antiviral defense</keyword>
<comment type="subcellular location">
    <subcellularLocation>
        <location evidence="1">Cell membrane</location>
    </subcellularLocation>
</comment>
<dbReference type="RefSeq" id="WP_370481104.1">
    <property type="nucleotide sequence ID" value="NZ_JBEOQA010000001.1"/>
</dbReference>
<evidence type="ECO:0000313" key="11">
    <source>
        <dbReference type="EMBL" id="MEZ0451058.1"/>
    </source>
</evidence>
<feature type="domain" description="Pycsar effector protein" evidence="10">
    <location>
        <begin position="20"/>
        <end position="109"/>
    </location>
</feature>
<feature type="transmembrane region" description="Helical" evidence="9">
    <location>
        <begin position="62"/>
        <end position="82"/>
    </location>
</feature>
<evidence type="ECO:0000256" key="8">
    <source>
        <dbReference type="SAM" id="MobiDB-lite"/>
    </source>
</evidence>
<organism evidence="11 12">
    <name type="scientific">Sphingobacterium thalpophilum</name>
    <dbReference type="NCBI Taxonomy" id="259"/>
    <lineage>
        <taxon>Bacteria</taxon>
        <taxon>Pseudomonadati</taxon>
        <taxon>Bacteroidota</taxon>
        <taxon>Sphingobacteriia</taxon>
        <taxon>Sphingobacteriales</taxon>
        <taxon>Sphingobacteriaceae</taxon>
        <taxon>Sphingobacterium</taxon>
    </lineage>
</organism>
<keyword evidence="3 9" id="KW-0812">Transmembrane</keyword>
<evidence type="ECO:0000256" key="2">
    <source>
        <dbReference type="ARBA" id="ARBA00022475"/>
    </source>
</evidence>
<comment type="caution">
    <text evidence="11">The sequence shown here is derived from an EMBL/GenBank/DDBJ whole genome shotgun (WGS) entry which is preliminary data.</text>
</comment>
<feature type="transmembrane region" description="Helical" evidence="9">
    <location>
        <begin position="140"/>
        <end position="158"/>
    </location>
</feature>
<keyword evidence="4" id="KW-0547">Nucleotide-binding</keyword>
<gene>
    <name evidence="11" type="ORF">ABTW24_05580</name>
</gene>
<evidence type="ECO:0000256" key="6">
    <source>
        <dbReference type="ARBA" id="ARBA00023118"/>
    </source>
</evidence>
<dbReference type="EMBL" id="JBEOQB010000001">
    <property type="protein sequence ID" value="MEZ0451058.1"/>
    <property type="molecule type" value="Genomic_DNA"/>
</dbReference>
<dbReference type="Pfam" id="PF18967">
    <property type="entry name" value="PycTM"/>
    <property type="match status" value="1"/>
</dbReference>
<evidence type="ECO:0000313" key="12">
    <source>
        <dbReference type="Proteomes" id="UP001566204"/>
    </source>
</evidence>
<feature type="region of interest" description="Disordered" evidence="8">
    <location>
        <begin position="181"/>
        <end position="237"/>
    </location>
</feature>
<accession>A0ABV4H9B9</accession>
<protein>
    <recommendedName>
        <fullName evidence="10">Pycsar effector protein domain-containing protein</fullName>
    </recommendedName>
</protein>
<evidence type="ECO:0000256" key="5">
    <source>
        <dbReference type="ARBA" id="ARBA00022989"/>
    </source>
</evidence>
<dbReference type="Proteomes" id="UP001566204">
    <property type="component" value="Unassembled WGS sequence"/>
</dbReference>
<keyword evidence="2" id="KW-1003">Cell membrane</keyword>
<evidence type="ECO:0000256" key="3">
    <source>
        <dbReference type="ARBA" id="ARBA00022692"/>
    </source>
</evidence>
<evidence type="ECO:0000256" key="4">
    <source>
        <dbReference type="ARBA" id="ARBA00022741"/>
    </source>
</evidence>
<feature type="compositionally biased region" description="Low complexity" evidence="8">
    <location>
        <begin position="187"/>
        <end position="216"/>
    </location>
</feature>
<feature type="compositionally biased region" description="Polar residues" evidence="8">
    <location>
        <begin position="217"/>
        <end position="231"/>
    </location>
</feature>
<evidence type="ECO:0000256" key="7">
    <source>
        <dbReference type="ARBA" id="ARBA00023136"/>
    </source>
</evidence>
<keyword evidence="7 9" id="KW-0472">Membrane</keyword>
<evidence type="ECO:0000256" key="1">
    <source>
        <dbReference type="ARBA" id="ARBA00004236"/>
    </source>
</evidence>
<keyword evidence="5 9" id="KW-1133">Transmembrane helix</keyword>
<keyword evidence="12" id="KW-1185">Reference proteome</keyword>
<sequence length="237" mass="26800">MTELDERIKNLEFLVIKSRDLLQEQLKSFESCNAKAGFLISISSLFIPISITFLTQNDFDCWAKTICVISIIVSFSGIFFLLKVTLPKGLDHGFNFNQFENQANKTFKELLIYEISANKSSYIDNEVIVKKQNNDLKNGLKLIFLSIFLLMVSGINILTKEDTKTKTNIESLEINHLKINKMEENKTNNTTNSTSSNSSQSTSESSSITFSTVPSNERANIQKGENTQPLTTKEEKE</sequence>
<name>A0ABV4H9B9_9SPHI</name>
<reference evidence="11 12" key="1">
    <citation type="submission" date="2024-06" db="EMBL/GenBank/DDBJ databases">
        <title>Soil Sphingobacterium thalpophilum.</title>
        <authorList>
            <person name="Yang J."/>
            <person name="Li J."/>
        </authorList>
    </citation>
    <scope>NUCLEOTIDE SEQUENCE [LARGE SCALE GENOMIC DNA]</scope>
    <source>
        <strain evidence="11 12">22g91tb</strain>
    </source>
</reference>
<evidence type="ECO:0000259" key="10">
    <source>
        <dbReference type="Pfam" id="PF18967"/>
    </source>
</evidence>